<keyword evidence="3" id="KW-1185">Reference proteome</keyword>
<name>W6QBP2_PENRF</name>
<dbReference type="EMBL" id="HG792016">
    <property type="protein sequence ID" value="CDM31574.1"/>
    <property type="molecule type" value="Genomic_DNA"/>
</dbReference>
<gene>
    <name evidence="2" type="ORF">PROQFM164_S02g001724</name>
</gene>
<protein>
    <submittedName>
        <fullName evidence="2">Uncharacterized protein</fullName>
    </submittedName>
</protein>
<dbReference type="AlphaFoldDB" id="W6QBP2"/>
<evidence type="ECO:0000256" key="1">
    <source>
        <dbReference type="SAM" id="MobiDB-lite"/>
    </source>
</evidence>
<sequence>MPSLPQRYQALQSTMANNNDQSSATGALSRQVARQIRQARGHSTGRPDATNAHQATSFRNPIRPGMASSRFATFTSEDQSEPAPDPMDIDPMEIGSPPPQQAQPAPTTTLTRINEQAQNSGMHRQKFYLSIGPRPMPTLDLDVLTVARAEVTRLQRAGLPVLESLPERAGPHLYIRIDTGQASRDQALARADLRMGIMQDMIRDGFGWFSGLPYRHPHFEVKFLRGPRL</sequence>
<accession>W6QBP2</accession>
<evidence type="ECO:0000313" key="2">
    <source>
        <dbReference type="EMBL" id="CDM31574.1"/>
    </source>
</evidence>
<feature type="compositionally biased region" description="Polar residues" evidence="1">
    <location>
        <begin position="11"/>
        <end position="28"/>
    </location>
</feature>
<dbReference type="OrthoDB" id="4265181at2759"/>
<feature type="region of interest" description="Disordered" evidence="1">
    <location>
        <begin position="11"/>
        <end position="108"/>
    </location>
</feature>
<proteinExistence type="predicted"/>
<dbReference type="OMA" id="HFEVKFL"/>
<dbReference type="Proteomes" id="UP000030686">
    <property type="component" value="Unassembled WGS sequence"/>
</dbReference>
<evidence type="ECO:0000313" key="3">
    <source>
        <dbReference type="Proteomes" id="UP000030686"/>
    </source>
</evidence>
<organism evidence="2 3">
    <name type="scientific">Penicillium roqueforti (strain FM164)</name>
    <dbReference type="NCBI Taxonomy" id="1365484"/>
    <lineage>
        <taxon>Eukaryota</taxon>
        <taxon>Fungi</taxon>
        <taxon>Dikarya</taxon>
        <taxon>Ascomycota</taxon>
        <taxon>Pezizomycotina</taxon>
        <taxon>Eurotiomycetes</taxon>
        <taxon>Eurotiomycetidae</taxon>
        <taxon>Eurotiales</taxon>
        <taxon>Aspergillaceae</taxon>
        <taxon>Penicillium</taxon>
    </lineage>
</organism>
<reference evidence="2" key="1">
    <citation type="journal article" date="2014" name="Nat. Commun.">
        <title>Multiple recent horizontal transfers of a large genomic region in cheese making fungi.</title>
        <authorList>
            <person name="Cheeseman K."/>
            <person name="Ropars J."/>
            <person name="Renault P."/>
            <person name="Dupont J."/>
            <person name="Gouzy J."/>
            <person name="Branca A."/>
            <person name="Abraham A.L."/>
            <person name="Ceppi M."/>
            <person name="Conseiller E."/>
            <person name="Debuchy R."/>
            <person name="Malagnac F."/>
            <person name="Goarin A."/>
            <person name="Silar P."/>
            <person name="Lacoste S."/>
            <person name="Sallet E."/>
            <person name="Bensimon A."/>
            <person name="Giraud T."/>
            <person name="Brygoo Y."/>
        </authorList>
    </citation>
    <scope>NUCLEOTIDE SEQUENCE [LARGE SCALE GENOMIC DNA]</scope>
    <source>
        <strain evidence="2">FM164</strain>
    </source>
</reference>